<dbReference type="RefSeq" id="WP_101358199.1">
    <property type="nucleotide sequence ID" value="NZ_NKXO01000012.1"/>
</dbReference>
<dbReference type="Pfam" id="PF19788">
    <property type="entry name" value="DUF6272"/>
    <property type="match status" value="1"/>
</dbReference>
<proteinExistence type="predicted"/>
<protein>
    <submittedName>
        <fullName evidence="1">Uncharacterized protein</fullName>
    </submittedName>
</protein>
<dbReference type="NCBIfam" id="NF038262">
    <property type="entry name" value="SiaB_fam_kinase"/>
    <property type="match status" value="1"/>
</dbReference>
<evidence type="ECO:0000313" key="2">
    <source>
        <dbReference type="Proteomes" id="UP000233387"/>
    </source>
</evidence>
<dbReference type="OrthoDB" id="981434at2"/>
<organism evidence="1 2">
    <name type="scientific">Raineya orbicola</name>
    <dbReference type="NCBI Taxonomy" id="2016530"/>
    <lineage>
        <taxon>Bacteria</taxon>
        <taxon>Pseudomonadati</taxon>
        <taxon>Bacteroidota</taxon>
        <taxon>Cytophagia</taxon>
        <taxon>Cytophagales</taxon>
        <taxon>Raineyaceae</taxon>
        <taxon>Raineya</taxon>
    </lineage>
</organism>
<reference evidence="1 2" key="1">
    <citation type="submission" date="2017-06" db="EMBL/GenBank/DDBJ databases">
        <title>Raineya orbicola gen. nov., sp. nov. a slightly thermophilic bacterium of the phylum Bacteroidetes and the description of Raineyaceae fam. nov.</title>
        <authorList>
            <person name="Albuquerque L."/>
            <person name="Polonia A.R.M."/>
            <person name="Barroso C."/>
            <person name="Froufe H.J.C."/>
            <person name="Lage O."/>
            <person name="Lobo-Da-Cunha A."/>
            <person name="Egas C."/>
            <person name="Da Costa M.S."/>
        </authorList>
    </citation>
    <scope>NUCLEOTIDE SEQUENCE [LARGE SCALE GENOMIC DNA]</scope>
    <source>
        <strain evidence="1 2">SPSPC-11</strain>
    </source>
</reference>
<dbReference type="AlphaFoldDB" id="A0A2N3II61"/>
<sequence>MQNLFENLSDNVLFLYKGIFSYPVIVEISHHIRNDLMLDEKLREKLFAIFVELAQNVNSYSQQRTKVSIINKEVGIGVFYITEHKNYVKITTLNQVDNEQLQRLQDRVHKINLLDRKGLRNLKMSFRDEAIQDHANSGNVGLVEVALKTANPILLDTIHFQNAQYALITAQINKKTD</sequence>
<gene>
    <name evidence="1" type="ORF">Rain11_0931</name>
</gene>
<evidence type="ECO:0000313" key="1">
    <source>
        <dbReference type="EMBL" id="PKQ69994.1"/>
    </source>
</evidence>
<dbReference type="InterPro" id="IPR046239">
    <property type="entry name" value="DUF6272"/>
</dbReference>
<name>A0A2N3II61_9BACT</name>
<dbReference type="EMBL" id="NKXO01000012">
    <property type="protein sequence ID" value="PKQ69994.1"/>
    <property type="molecule type" value="Genomic_DNA"/>
</dbReference>
<accession>A0A2N3II61</accession>
<keyword evidence="2" id="KW-1185">Reference proteome</keyword>
<dbReference type="Proteomes" id="UP000233387">
    <property type="component" value="Unassembled WGS sequence"/>
</dbReference>
<comment type="caution">
    <text evidence="1">The sequence shown here is derived from an EMBL/GenBank/DDBJ whole genome shotgun (WGS) entry which is preliminary data.</text>
</comment>